<dbReference type="FunFam" id="3.30.43.10:FF:000002">
    <property type="entry name" value="D-2-hydroxyglutarate dehydrogenase, mitochondrial"/>
    <property type="match status" value="1"/>
</dbReference>
<dbReference type="EMBL" id="JAADJG010000022">
    <property type="protein sequence ID" value="KAF4457577.1"/>
    <property type="molecule type" value="Genomic_DNA"/>
</dbReference>
<evidence type="ECO:0000256" key="4">
    <source>
        <dbReference type="ARBA" id="ARBA00022827"/>
    </source>
</evidence>
<comment type="catalytic activity">
    <reaction evidence="7">
        <text>(R)-lactate + 2 Fe(III)-[cytochrome c] = 2 Fe(II)-[cytochrome c] + pyruvate + 2 H(+)</text>
        <dbReference type="Rhea" id="RHEA:13521"/>
        <dbReference type="Rhea" id="RHEA-COMP:10350"/>
        <dbReference type="Rhea" id="RHEA-COMP:14399"/>
        <dbReference type="ChEBI" id="CHEBI:15361"/>
        <dbReference type="ChEBI" id="CHEBI:15378"/>
        <dbReference type="ChEBI" id="CHEBI:16004"/>
        <dbReference type="ChEBI" id="CHEBI:29033"/>
        <dbReference type="ChEBI" id="CHEBI:29034"/>
        <dbReference type="EC" id="1.1.2.4"/>
    </reaction>
</comment>
<feature type="region of interest" description="Disordered" evidence="8">
    <location>
        <begin position="641"/>
        <end position="677"/>
    </location>
</feature>
<dbReference type="GO" id="GO:0071949">
    <property type="term" value="F:FAD binding"/>
    <property type="evidence" value="ECO:0007669"/>
    <property type="project" value="InterPro"/>
</dbReference>
<evidence type="ECO:0000256" key="8">
    <source>
        <dbReference type="SAM" id="MobiDB-lite"/>
    </source>
</evidence>
<keyword evidence="3" id="KW-0285">Flavoprotein</keyword>
<keyword evidence="5" id="KW-0560">Oxidoreductase</keyword>
<dbReference type="OrthoDB" id="5332616at2759"/>
<dbReference type="GO" id="GO:0005739">
    <property type="term" value="C:mitochondrion"/>
    <property type="evidence" value="ECO:0007669"/>
    <property type="project" value="TreeGrafter"/>
</dbReference>
<dbReference type="InterPro" id="IPR016171">
    <property type="entry name" value="Vanillyl_alc_oxidase_C-sub2"/>
</dbReference>
<dbReference type="Gene3D" id="3.30.43.10">
    <property type="entry name" value="Uridine Diphospho-n-acetylenolpyruvylglucosamine Reductase, domain 2"/>
    <property type="match status" value="1"/>
</dbReference>
<dbReference type="FunFam" id="3.30.465.10:FF:000001">
    <property type="entry name" value="D-2-hydroxyglutarate dehydrogenase, mitochondrial"/>
    <property type="match status" value="1"/>
</dbReference>
<dbReference type="Gene3D" id="3.30.70.2190">
    <property type="match status" value="1"/>
</dbReference>
<name>A0A8H4PEH6_9HYPO</name>
<evidence type="ECO:0000256" key="5">
    <source>
        <dbReference type="ARBA" id="ARBA00023002"/>
    </source>
</evidence>
<dbReference type="PANTHER" id="PTHR43716">
    <property type="entry name" value="D-2-HYDROXYGLUTARATE DEHYDROGENASE, MITOCHONDRIAL"/>
    <property type="match status" value="1"/>
</dbReference>
<dbReference type="InterPro" id="IPR016167">
    <property type="entry name" value="FAD-bd_PCMH_sub1"/>
</dbReference>
<dbReference type="EC" id="1.1.2.4" evidence="6"/>
<comment type="caution">
    <text evidence="10">The sequence shown here is derived from an EMBL/GenBank/DDBJ whole genome shotgun (WGS) entry which is preliminary data.</text>
</comment>
<evidence type="ECO:0000256" key="6">
    <source>
        <dbReference type="ARBA" id="ARBA00038897"/>
    </source>
</evidence>
<organism evidence="10 11">
    <name type="scientific">Fusarium austroafricanum</name>
    <dbReference type="NCBI Taxonomy" id="2364996"/>
    <lineage>
        <taxon>Eukaryota</taxon>
        <taxon>Fungi</taxon>
        <taxon>Dikarya</taxon>
        <taxon>Ascomycota</taxon>
        <taxon>Pezizomycotina</taxon>
        <taxon>Sordariomycetes</taxon>
        <taxon>Hypocreomycetidae</taxon>
        <taxon>Hypocreales</taxon>
        <taxon>Nectriaceae</taxon>
        <taxon>Fusarium</taxon>
        <taxon>Fusarium concolor species complex</taxon>
    </lineage>
</organism>
<protein>
    <recommendedName>
        <fullName evidence="6">D-lactate dehydrogenase (cytochrome)</fullName>
        <ecNumber evidence="6">1.1.2.4</ecNumber>
    </recommendedName>
</protein>
<dbReference type="PANTHER" id="PTHR43716:SF1">
    <property type="entry name" value="D-2-HYDROXYGLUTARATE DEHYDROGENASE, MITOCHONDRIAL"/>
    <property type="match status" value="1"/>
</dbReference>
<comment type="cofactor">
    <cofactor evidence="1">
        <name>FAD</name>
        <dbReference type="ChEBI" id="CHEBI:57692"/>
    </cofactor>
</comment>
<dbReference type="Proteomes" id="UP000605986">
    <property type="component" value="Unassembled WGS sequence"/>
</dbReference>
<dbReference type="PROSITE" id="PS51387">
    <property type="entry name" value="FAD_PCMH"/>
    <property type="match status" value="1"/>
</dbReference>
<evidence type="ECO:0000313" key="11">
    <source>
        <dbReference type="Proteomes" id="UP000605986"/>
    </source>
</evidence>
<dbReference type="InterPro" id="IPR051264">
    <property type="entry name" value="FAD-oxidored/transferase_4"/>
</dbReference>
<dbReference type="Gene3D" id="3.30.465.10">
    <property type="match status" value="1"/>
</dbReference>
<dbReference type="SUPFAM" id="SSF56176">
    <property type="entry name" value="FAD-binding/transporter-associated domain-like"/>
    <property type="match status" value="1"/>
</dbReference>
<dbReference type="InterPro" id="IPR006094">
    <property type="entry name" value="Oxid_FAD_bind_N"/>
</dbReference>
<dbReference type="InterPro" id="IPR004113">
    <property type="entry name" value="FAD-bd_oxidored_4_C"/>
</dbReference>
<dbReference type="GO" id="GO:0004458">
    <property type="term" value="F:D-lactate dehydrogenase (cytochrome) activity"/>
    <property type="evidence" value="ECO:0007669"/>
    <property type="project" value="UniProtKB-EC"/>
</dbReference>
<dbReference type="FunFam" id="3.30.70.2740:FF:000002">
    <property type="entry name" value="D-2-hydroxyglutarate dehydrogenase mitochondrial"/>
    <property type="match status" value="1"/>
</dbReference>
<dbReference type="Gene3D" id="3.30.70.2740">
    <property type="match status" value="1"/>
</dbReference>
<keyword evidence="4" id="KW-0274">FAD</keyword>
<evidence type="ECO:0000256" key="2">
    <source>
        <dbReference type="ARBA" id="ARBA00008000"/>
    </source>
</evidence>
<reference evidence="10" key="1">
    <citation type="submission" date="2020-01" db="EMBL/GenBank/DDBJ databases">
        <title>Identification and distribution of gene clusters putatively required for synthesis of sphingolipid metabolism inhibitors in phylogenetically diverse species of the filamentous fungus Fusarium.</title>
        <authorList>
            <person name="Kim H.-S."/>
            <person name="Busman M."/>
            <person name="Brown D.W."/>
            <person name="Divon H."/>
            <person name="Uhlig S."/>
            <person name="Proctor R.H."/>
        </authorList>
    </citation>
    <scope>NUCLEOTIDE SEQUENCE</scope>
    <source>
        <strain evidence="10">NRRL 53441</strain>
    </source>
</reference>
<dbReference type="SUPFAM" id="SSF55103">
    <property type="entry name" value="FAD-linked oxidases, C-terminal domain"/>
    <property type="match status" value="1"/>
</dbReference>
<dbReference type="Pfam" id="PF02913">
    <property type="entry name" value="FAD-oxidase_C"/>
    <property type="match status" value="1"/>
</dbReference>
<dbReference type="InterPro" id="IPR016169">
    <property type="entry name" value="FAD-bd_PCMH_sub2"/>
</dbReference>
<keyword evidence="11" id="KW-1185">Reference proteome</keyword>
<evidence type="ECO:0000256" key="1">
    <source>
        <dbReference type="ARBA" id="ARBA00001974"/>
    </source>
</evidence>
<dbReference type="FunFam" id="3.30.70.2190:FF:000001">
    <property type="entry name" value="D-2-hydroxyglutarate dehydrogenase mitochondrial"/>
    <property type="match status" value="1"/>
</dbReference>
<gene>
    <name evidence="10" type="ORF">F53441_627</name>
</gene>
<proteinExistence type="inferred from homology"/>
<sequence>MSCRSQLFRALRAPASASRWTTSLRANALGTSLAHSRTPARCIATTARRLASPTRAQQSKLTSETYPKLQRDTRFAQVTPEHVARFREILGNNPSAIIDGITDGGAGVDAADFGTYNEDWMHKYKGQSKLVLRPGTTEEVSGILKYCNEQRLAVVPQGGNTGLVGGSIPVFDEIVISMARMNEIRSFDDASGSLVIDAGCVLETVDSYLAQRGYIFPLDLGAKGSCHVGGNVATNAGGLRLLRYGSLHGSVLGVEAVLPNGTIINDLCTLRKNNTGYDVKQLFIGAEGTLGIITKIAIQCPQRSPAVNVAVFGIESYDKAQLAFREAKKQLSEILSAFELMDGRSQRIVSEVKGQDHPLEGVYPFYCLIETSGSNGEHDYAKLETFLEDVMTREVIADGVVAQDETQLRNLWGWREGITECLGHWGGTYKYDISIPLNEMYTIVEDTKARLIDLGLLGDTPDHPVVDVLGYGHMGDSNLHLNIPVRRYDAAVEKALEPWVYEWIQKRSGSISAEHGLGIAKKKFIGYSRDDTTIGVMKQIKNLFDPEPYGTFDWPLGAPPRQPYGADAAASPQQADALGQKFPTLQLIPTIRATWSAFLASTKAAKRVDAEESSNERPYCQKCISSGRQCEGYERERVFITGTPQNKGRVASHPKKGSSSKKRGSPSSEEPPRTLDITPIQPLTSAWDDHTLVSSQGTEYSVLVSALHTKIPYILPEDSADDSTPFRITFPPYTPTEMQPFMGGGDFGVKAQCLARLPSVYEQDDSAQSYCIFFFEHETAYAFGESASQQMRRMGPAYFSHFPNHHFFVRVYRPLATGFALLRRQDTFISSPDWKTIPWQGHPKSLLDHLLDLVLLLPAIFGQVDQVVPLEATLHRRHSAQQLLRECLSLERHFDAWFRMANRPSYDSPLAYWAEELVSPGGLIPFTNSYTFRDGNTGIAFLYYWMTQILFHQCIESLHRAIFQPVIDAYPDMWPDLPFDLQIDIARYQHGRMFAADICRGLDSVLHETVQPDMLIMPMTVAMDLYRDINATSQDGLMEVMWIENFRSRLIEKGQHVAGVLQSQTWSEVATY</sequence>
<dbReference type="FunFam" id="1.10.45.10:FF:000001">
    <property type="entry name" value="D-lactate dehydrogenase mitochondrial"/>
    <property type="match status" value="1"/>
</dbReference>
<evidence type="ECO:0000313" key="10">
    <source>
        <dbReference type="EMBL" id="KAF4457577.1"/>
    </source>
</evidence>
<evidence type="ECO:0000259" key="9">
    <source>
        <dbReference type="PROSITE" id="PS51387"/>
    </source>
</evidence>
<feature type="domain" description="FAD-binding PCMH-type" evidence="9">
    <location>
        <begin position="124"/>
        <end position="303"/>
    </location>
</feature>
<comment type="similarity">
    <text evidence="2">Belongs to the FAD-binding oxidoreductase/transferase type 4 family.</text>
</comment>
<dbReference type="InterPro" id="IPR016166">
    <property type="entry name" value="FAD-bd_PCMH"/>
</dbReference>
<dbReference type="AlphaFoldDB" id="A0A8H4PEH6"/>
<evidence type="ECO:0000256" key="3">
    <source>
        <dbReference type="ARBA" id="ARBA00022630"/>
    </source>
</evidence>
<accession>A0A8H4PEH6</accession>
<dbReference type="Pfam" id="PF01565">
    <property type="entry name" value="FAD_binding_4"/>
    <property type="match status" value="1"/>
</dbReference>
<dbReference type="InterPro" id="IPR036318">
    <property type="entry name" value="FAD-bd_PCMH-like_sf"/>
</dbReference>
<dbReference type="InterPro" id="IPR016164">
    <property type="entry name" value="FAD-linked_Oxase-like_C"/>
</dbReference>
<evidence type="ECO:0000256" key="7">
    <source>
        <dbReference type="ARBA" id="ARBA00051436"/>
    </source>
</evidence>
<feature type="compositionally biased region" description="Basic residues" evidence="8">
    <location>
        <begin position="650"/>
        <end position="664"/>
    </location>
</feature>
<dbReference type="Gene3D" id="1.10.45.10">
    <property type="entry name" value="Vanillyl-alcohol Oxidase, Chain A, domain 4"/>
    <property type="match status" value="1"/>
</dbReference>